<evidence type="ECO:0000313" key="1">
    <source>
        <dbReference type="EMBL" id="MFC6081062.1"/>
    </source>
</evidence>
<gene>
    <name evidence="1" type="ORF">ACFP1K_07805</name>
</gene>
<dbReference type="Proteomes" id="UP001596137">
    <property type="component" value="Unassembled WGS sequence"/>
</dbReference>
<proteinExistence type="predicted"/>
<protein>
    <submittedName>
        <fullName evidence="1">Uncharacterized protein</fullName>
    </submittedName>
</protein>
<reference evidence="2" key="1">
    <citation type="journal article" date="2019" name="Int. J. Syst. Evol. Microbiol.">
        <title>The Global Catalogue of Microorganisms (GCM) 10K type strain sequencing project: providing services to taxonomists for standard genome sequencing and annotation.</title>
        <authorList>
            <consortium name="The Broad Institute Genomics Platform"/>
            <consortium name="The Broad Institute Genome Sequencing Center for Infectious Disease"/>
            <person name="Wu L."/>
            <person name="Ma J."/>
        </authorList>
    </citation>
    <scope>NUCLEOTIDE SEQUENCE [LARGE SCALE GENOMIC DNA]</scope>
    <source>
        <strain evidence="2">JCM 30346</strain>
    </source>
</reference>
<accession>A0ABW1NE43</accession>
<evidence type="ECO:0000313" key="2">
    <source>
        <dbReference type="Proteomes" id="UP001596137"/>
    </source>
</evidence>
<dbReference type="EMBL" id="JBHSRF010000007">
    <property type="protein sequence ID" value="MFC6081062.1"/>
    <property type="molecule type" value="Genomic_DNA"/>
</dbReference>
<name>A0ABW1NE43_9ACTN</name>
<comment type="caution">
    <text evidence="1">The sequence shown here is derived from an EMBL/GenBank/DDBJ whole genome shotgun (WGS) entry which is preliminary data.</text>
</comment>
<keyword evidence="2" id="KW-1185">Reference proteome</keyword>
<sequence length="68" mass="7657">MRDLISVVGLLAAVAGVALAYRPLLRRRVLDALTRYAVVVLWVAAAVKRSLRPQRRLPRNAVRRERPA</sequence>
<dbReference type="RefSeq" id="WP_380748491.1">
    <property type="nucleotide sequence ID" value="NZ_JBHSRF010000007.1"/>
</dbReference>
<organism evidence="1 2">
    <name type="scientific">Sphaerisporangium aureirubrum</name>
    <dbReference type="NCBI Taxonomy" id="1544736"/>
    <lineage>
        <taxon>Bacteria</taxon>
        <taxon>Bacillati</taxon>
        <taxon>Actinomycetota</taxon>
        <taxon>Actinomycetes</taxon>
        <taxon>Streptosporangiales</taxon>
        <taxon>Streptosporangiaceae</taxon>
        <taxon>Sphaerisporangium</taxon>
    </lineage>
</organism>